<dbReference type="Proteomes" id="UP000094197">
    <property type="component" value="Chromosome 1"/>
</dbReference>
<proteinExistence type="predicted"/>
<organism evidence="1 2">
    <name type="scientific">Leptospira tipperaryensis</name>
    <dbReference type="NCBI Taxonomy" id="2564040"/>
    <lineage>
        <taxon>Bacteria</taxon>
        <taxon>Pseudomonadati</taxon>
        <taxon>Spirochaetota</taxon>
        <taxon>Spirochaetia</taxon>
        <taxon>Leptospirales</taxon>
        <taxon>Leptospiraceae</taxon>
        <taxon>Leptospira</taxon>
    </lineage>
</organism>
<accession>A0A1D7UUQ6</accession>
<dbReference type="EMBL" id="CP015217">
    <property type="protein sequence ID" value="AOP33273.1"/>
    <property type="molecule type" value="Genomic_DNA"/>
</dbReference>
<name>A0A1D7UUQ6_9LEPT</name>
<evidence type="ECO:0000313" key="2">
    <source>
        <dbReference type="Proteomes" id="UP000094197"/>
    </source>
</evidence>
<protein>
    <submittedName>
        <fullName evidence="1">Uncharacterized protein</fullName>
    </submittedName>
</protein>
<reference evidence="1 2" key="1">
    <citation type="submission" date="2016-04" db="EMBL/GenBank/DDBJ databases">
        <title>Complete genome seqeunce of Leptospira alstonii serovar Room22.</title>
        <authorList>
            <person name="Nally J.E."/>
            <person name="Bayles D.O."/>
            <person name="Hurley D."/>
            <person name="Fanning S."/>
            <person name="McMahon B.J."/>
            <person name="Arent Z."/>
        </authorList>
    </citation>
    <scope>NUCLEOTIDE SEQUENCE [LARGE SCALE GENOMIC DNA]</scope>
    <source>
        <strain evidence="1 2">GWTS #1</strain>
    </source>
</reference>
<dbReference type="AlphaFoldDB" id="A0A1D7UUQ6"/>
<gene>
    <name evidence="1" type="ORF">A0128_05065</name>
</gene>
<keyword evidence="2" id="KW-1185">Reference proteome</keyword>
<dbReference type="KEGG" id="laj:A0128_05065"/>
<evidence type="ECO:0000313" key="1">
    <source>
        <dbReference type="EMBL" id="AOP33273.1"/>
    </source>
</evidence>
<sequence length="61" mass="7335">MLFLRGLNLFLKKNQEISKEFSPLLENQNSFFKNRIRQKRFRRLKKTGSDSNSEVMTISIR</sequence>